<evidence type="ECO:0000313" key="1">
    <source>
        <dbReference type="EMBL" id="KAG8650708.1"/>
    </source>
</evidence>
<comment type="caution">
    <text evidence="1">The sequence shown here is derived from an EMBL/GenBank/DDBJ whole genome shotgun (WGS) entry which is preliminary data.</text>
</comment>
<dbReference type="EMBL" id="CM004393">
    <property type="protein sequence ID" value="KAG8650708.1"/>
    <property type="molecule type" value="Genomic_DNA"/>
</dbReference>
<keyword evidence="2" id="KW-1185">Reference proteome</keyword>
<accession>A0ACB7HFX8</accession>
<evidence type="ECO:0000313" key="2">
    <source>
        <dbReference type="Proteomes" id="UP000091857"/>
    </source>
</evidence>
<dbReference type="Proteomes" id="UP000091857">
    <property type="component" value="Chromosome 7"/>
</dbReference>
<proteinExistence type="predicted"/>
<organism evidence="1 2">
    <name type="scientific">Manihot esculenta</name>
    <name type="common">Cassava</name>
    <name type="synonym">Jatropha manihot</name>
    <dbReference type="NCBI Taxonomy" id="3983"/>
    <lineage>
        <taxon>Eukaryota</taxon>
        <taxon>Viridiplantae</taxon>
        <taxon>Streptophyta</taxon>
        <taxon>Embryophyta</taxon>
        <taxon>Tracheophyta</taxon>
        <taxon>Spermatophyta</taxon>
        <taxon>Magnoliopsida</taxon>
        <taxon>eudicotyledons</taxon>
        <taxon>Gunneridae</taxon>
        <taxon>Pentapetalae</taxon>
        <taxon>rosids</taxon>
        <taxon>fabids</taxon>
        <taxon>Malpighiales</taxon>
        <taxon>Euphorbiaceae</taxon>
        <taxon>Crotonoideae</taxon>
        <taxon>Manihoteae</taxon>
        <taxon>Manihot</taxon>
    </lineage>
</organism>
<reference evidence="2" key="1">
    <citation type="journal article" date="2016" name="Nat. Biotechnol.">
        <title>Sequencing wild and cultivated cassava and related species reveals extensive interspecific hybridization and genetic diversity.</title>
        <authorList>
            <person name="Bredeson J.V."/>
            <person name="Lyons J.B."/>
            <person name="Prochnik S.E."/>
            <person name="Wu G.A."/>
            <person name="Ha C.M."/>
            <person name="Edsinger-Gonzales E."/>
            <person name="Grimwood J."/>
            <person name="Schmutz J."/>
            <person name="Rabbi I.Y."/>
            <person name="Egesi C."/>
            <person name="Nauluvula P."/>
            <person name="Lebot V."/>
            <person name="Ndunguru J."/>
            <person name="Mkamilo G."/>
            <person name="Bart R.S."/>
            <person name="Setter T.L."/>
            <person name="Gleadow R.M."/>
            <person name="Kulakow P."/>
            <person name="Ferguson M.E."/>
            <person name="Rounsley S."/>
            <person name="Rokhsar D.S."/>
        </authorList>
    </citation>
    <scope>NUCLEOTIDE SEQUENCE [LARGE SCALE GENOMIC DNA]</scope>
    <source>
        <strain evidence="2">cv. AM560-2</strain>
    </source>
</reference>
<protein>
    <submittedName>
        <fullName evidence="1">Uncharacterized protein</fullName>
    </submittedName>
</protein>
<name>A0ACB7HFX8_MANES</name>
<sequence>MIFLEYFYSNGTRKPSSKLLREMLHCQSHIDQTLEFITLNKYYARSLRPPSLVTWACDLSGGIKVAGPLVQSRWLDFGLAKFWLAQSKPVVETRDLSESLGFMAPKVEGTALGGFTEQRPPPASGSGWIMSRCHAGPHSLMGCSNWTATFFFPNFFTTNFFINLCIFTIQYLNNLLFL</sequence>
<gene>
    <name evidence="1" type="ORF">MANES_07G063594v8</name>
</gene>